<feature type="region of interest" description="Disordered" evidence="2">
    <location>
        <begin position="620"/>
        <end position="665"/>
    </location>
</feature>
<evidence type="ECO:0000313" key="4">
    <source>
        <dbReference type="Proteomes" id="UP000039865"/>
    </source>
</evidence>
<evidence type="ECO:0000256" key="2">
    <source>
        <dbReference type="SAM" id="MobiDB-lite"/>
    </source>
</evidence>
<feature type="compositionally biased region" description="Basic and acidic residues" evidence="2">
    <location>
        <begin position="910"/>
        <end position="940"/>
    </location>
</feature>
<feature type="coiled-coil region" evidence="1">
    <location>
        <begin position="28"/>
        <end position="55"/>
    </location>
</feature>
<feature type="compositionally biased region" description="Polar residues" evidence="2">
    <location>
        <begin position="793"/>
        <end position="805"/>
    </location>
</feature>
<keyword evidence="4" id="KW-1185">Reference proteome</keyword>
<feature type="region of interest" description="Disordered" evidence="2">
    <location>
        <begin position="909"/>
        <end position="979"/>
    </location>
</feature>
<evidence type="ECO:0000256" key="1">
    <source>
        <dbReference type="SAM" id="Coils"/>
    </source>
</evidence>
<gene>
    <name evidence="3" type="primary">Contig17657.g18779</name>
    <name evidence="3" type="ORF">STYLEM_17504</name>
</gene>
<feature type="compositionally biased region" description="Polar residues" evidence="2">
    <location>
        <begin position="941"/>
        <end position="976"/>
    </location>
</feature>
<feature type="compositionally biased region" description="Polar residues" evidence="2">
    <location>
        <begin position="144"/>
        <end position="167"/>
    </location>
</feature>
<proteinExistence type="predicted"/>
<protein>
    <submittedName>
        <fullName evidence="3">Uncharacterized protein</fullName>
    </submittedName>
</protein>
<organism evidence="3 4">
    <name type="scientific">Stylonychia lemnae</name>
    <name type="common">Ciliate</name>
    <dbReference type="NCBI Taxonomy" id="5949"/>
    <lineage>
        <taxon>Eukaryota</taxon>
        <taxon>Sar</taxon>
        <taxon>Alveolata</taxon>
        <taxon>Ciliophora</taxon>
        <taxon>Intramacronucleata</taxon>
        <taxon>Spirotrichea</taxon>
        <taxon>Stichotrichia</taxon>
        <taxon>Sporadotrichida</taxon>
        <taxon>Oxytrichidae</taxon>
        <taxon>Stylonychinae</taxon>
        <taxon>Stylonychia</taxon>
    </lineage>
</organism>
<dbReference type="AlphaFoldDB" id="A0A078B4H5"/>
<feature type="compositionally biased region" description="Low complexity" evidence="2">
    <location>
        <begin position="74"/>
        <end position="90"/>
    </location>
</feature>
<name>A0A078B4H5_STYLE</name>
<dbReference type="EMBL" id="CCKQ01016506">
    <property type="protein sequence ID" value="CDW88383.1"/>
    <property type="molecule type" value="Genomic_DNA"/>
</dbReference>
<feature type="region of interest" description="Disordered" evidence="2">
    <location>
        <begin position="73"/>
        <end position="94"/>
    </location>
</feature>
<feature type="region of interest" description="Disordered" evidence="2">
    <location>
        <begin position="782"/>
        <end position="805"/>
    </location>
</feature>
<dbReference type="InParanoid" id="A0A078B4H5"/>
<feature type="region of interest" description="Disordered" evidence="2">
    <location>
        <begin position="135"/>
        <end position="167"/>
    </location>
</feature>
<evidence type="ECO:0000313" key="3">
    <source>
        <dbReference type="EMBL" id="CDW88383.1"/>
    </source>
</evidence>
<sequence>MLSDSFSCKSSNQTHISQNSQTWLNLETQSLRNEVSELQRMLDEINQNSRISQDQQSSHRSYQHILQQINPQIQSTKASSSLKQSQQSNQETEIVSQVLKSKSSMNVQQKEYKRINEGGNAISLVNRNRQQILERSNQKDKSNHNIQTPNNNQPSFLNNSRNQNNDTTLSLQQSCSSLGRISNLKQPTKISKNSSLSTEKGFTDSLIGKKNLRQINQHQLITKPVLQQKKNSTQILRKESKENINHETSLDTSIQNKYNRIIQNLDNEINNDKISSVLKQKPQNNASIVFDDSLLNKTLQNDTNDDINPHLQQLMESPDADKKDIESELLRMRETLEFIRQQEMMLLNRISQDNTATTSANDDRLNKARDQPQKEMQLEESMVHIQDTDNEQNFNMSGTQPQIALIHQIQNQKPQRQHHRRISKNSFGCRSLQDLKNSFKDECSLFSYQESSGNTKHSLPQAIFGMQNGSNNISNTNINLSVLDNNPDFSISTPRTNGNTQNNQEDSSMTQVFNPINPAQTPFFNKNMHLKKDSLLNNQELYRDPILSKLNDNNDIKLRDGSRTQRIQIIEFQDDNLENEDYVEGLYEPQMIIKKEQHAFNTSRNMKRPQIDTNNGVERTIQGTIQTTPKSNNIKSVYTSQRSNGKNNSQGGPNAANANGSIGNTLSSKARARNQFDYSKISKHQSIAKIFESRRISKKQQSIEKGPGGVNKTYLAGINNNTQVNLVNYEFDMRRQSTQNIINNMSSCEEKIIQSRNINIQSSNQKFQRTQQLPLQQNYFQQTRDSQSKEKLQSSNNQQNGLKNQREIQTVQNSATQLSSSRLHLETSQNKQFNDTIQFSHNLIGSQSSRNINLPKSNTQKLVLTQNQQILNKDHSFVRQRKLEIEQEKQQKLAQKIQQKDQKIISLVQKKAEEDKSRREPHSIYEKTMRMKQRADEKKQIQQQSNMNLTNDNNPKLLSNNKSQRDFNQTEGSNSKTPRKLVRNDHQYGAMPNKSFVYQRDAKTASRSVSPKKIMSVNRQEILQQQVLKQTPMNQSVFQNSSTSTANFLQPTIVPHSRQNCENCQRLFSKGLSSNYCPMHLNLNIQNKGTTNGALNPLAKHSQQASNVSIGDLLNGSSESCYLGITDPNISITTFGGRVM</sequence>
<reference evidence="3 4" key="1">
    <citation type="submission" date="2014-06" db="EMBL/GenBank/DDBJ databases">
        <authorList>
            <person name="Swart Estienne"/>
        </authorList>
    </citation>
    <scope>NUCLEOTIDE SEQUENCE [LARGE SCALE GENOMIC DNA]</scope>
    <source>
        <strain evidence="3 4">130c</strain>
    </source>
</reference>
<accession>A0A078B4H5</accession>
<dbReference type="Proteomes" id="UP000039865">
    <property type="component" value="Unassembled WGS sequence"/>
</dbReference>
<keyword evidence="1" id="KW-0175">Coiled coil</keyword>